<accession>A0A9P4YUB2</accession>
<keyword evidence="3" id="KW-1185">Reference proteome</keyword>
<dbReference type="GeneID" id="55973004"/>
<name>A0A9P4YUB2_9HYPO</name>
<comment type="caution">
    <text evidence="2">The sequence shown here is derived from an EMBL/GenBank/DDBJ whole genome shotgun (WGS) entry which is preliminary data.</text>
</comment>
<dbReference type="RefSeq" id="XP_035321883.1">
    <property type="nucleotide sequence ID" value="XM_035468749.1"/>
</dbReference>
<feature type="region of interest" description="Disordered" evidence="1">
    <location>
        <begin position="60"/>
        <end position="79"/>
    </location>
</feature>
<dbReference type="AlphaFoldDB" id="A0A9P4YUB2"/>
<sequence>MYDEGIKWTPPDARSLPPHFIPPLRQASAILARQSQHVTLVVLRRDYQIMPQEQVSKSPLSILERLTRPRSTTKPRDAGTYGIRLMHLTGLQPIESERLHDALIKVQREHDMS</sequence>
<evidence type="ECO:0000313" key="2">
    <source>
        <dbReference type="EMBL" id="KAF4123231.1"/>
    </source>
</evidence>
<dbReference type="Proteomes" id="UP000749293">
    <property type="component" value="Unassembled WGS sequence"/>
</dbReference>
<dbReference type="EMBL" id="JAANYQ010000007">
    <property type="protein sequence ID" value="KAF4123231.1"/>
    <property type="molecule type" value="Genomic_DNA"/>
</dbReference>
<dbReference type="OrthoDB" id="5350192at2759"/>
<proteinExistence type="predicted"/>
<evidence type="ECO:0000313" key="3">
    <source>
        <dbReference type="Proteomes" id="UP000749293"/>
    </source>
</evidence>
<reference evidence="2" key="1">
    <citation type="submission" date="2020-03" db="EMBL/GenBank/DDBJ databases">
        <title>Site-based positive gene gene selection in Geosmithia morbida across the United States reveals a broad range of putative effectors and factors for local host and environmental adapation.</title>
        <authorList>
            <person name="Onufrak A."/>
            <person name="Murdoch R.W."/>
            <person name="Gazis R."/>
            <person name="Huff M."/>
            <person name="Staton M."/>
            <person name="Klingeman W."/>
            <person name="Hadziabdic D."/>
        </authorList>
    </citation>
    <scope>NUCLEOTIDE SEQUENCE</scope>
    <source>
        <strain evidence="2">1262</strain>
    </source>
</reference>
<evidence type="ECO:0000256" key="1">
    <source>
        <dbReference type="SAM" id="MobiDB-lite"/>
    </source>
</evidence>
<organism evidence="2 3">
    <name type="scientific">Geosmithia morbida</name>
    <dbReference type="NCBI Taxonomy" id="1094350"/>
    <lineage>
        <taxon>Eukaryota</taxon>
        <taxon>Fungi</taxon>
        <taxon>Dikarya</taxon>
        <taxon>Ascomycota</taxon>
        <taxon>Pezizomycotina</taxon>
        <taxon>Sordariomycetes</taxon>
        <taxon>Hypocreomycetidae</taxon>
        <taxon>Hypocreales</taxon>
        <taxon>Bionectriaceae</taxon>
        <taxon>Geosmithia</taxon>
    </lineage>
</organism>
<gene>
    <name evidence="2" type="ORF">GMORB2_6781</name>
</gene>
<protein>
    <submittedName>
        <fullName evidence="2">Uncharacterized protein</fullName>
    </submittedName>
</protein>